<feature type="site" description="Histone H3K4me3 binding" evidence="11">
    <location>
        <position position="319"/>
    </location>
</feature>
<keyword evidence="10 14" id="KW-0539">Nucleus</keyword>
<comment type="subcellular location">
    <subcellularLocation>
        <location evidence="1 14">Nucleus</location>
    </subcellularLocation>
</comment>
<dbReference type="GeneID" id="91094122"/>
<dbReference type="InterPro" id="IPR011011">
    <property type="entry name" value="Znf_FYVE_PHD"/>
</dbReference>
<feature type="binding site" evidence="12">
    <location>
        <position position="333"/>
    </location>
    <ligand>
        <name>Zn(2+)</name>
        <dbReference type="ChEBI" id="CHEBI:29105"/>
        <label>2</label>
    </ligand>
</feature>
<dbReference type="SUPFAM" id="SSF57903">
    <property type="entry name" value="FYVE/PHD zinc finger"/>
    <property type="match status" value="1"/>
</dbReference>
<feature type="site" description="Histone H3K4me3 binding" evidence="11">
    <location>
        <position position="342"/>
    </location>
</feature>
<evidence type="ECO:0000256" key="8">
    <source>
        <dbReference type="ARBA" id="ARBA00023015"/>
    </source>
</evidence>
<feature type="binding site" evidence="12">
    <location>
        <position position="322"/>
    </location>
    <ligand>
        <name>Zn(2+)</name>
        <dbReference type="ChEBI" id="CHEBI:29105"/>
        <label>1</label>
    </ligand>
</feature>
<evidence type="ECO:0000256" key="3">
    <source>
        <dbReference type="ARBA" id="ARBA00022604"/>
    </source>
</evidence>
<dbReference type="InterPro" id="IPR013083">
    <property type="entry name" value="Znf_RING/FYVE/PHD"/>
</dbReference>
<dbReference type="AlphaFoldDB" id="A0AAX4JSZ8"/>
<evidence type="ECO:0000256" key="14">
    <source>
        <dbReference type="RuleBase" id="RU361213"/>
    </source>
</evidence>
<evidence type="ECO:0000256" key="5">
    <source>
        <dbReference type="ARBA" id="ARBA00022771"/>
    </source>
</evidence>
<keyword evidence="6 12" id="KW-0862">Zinc</keyword>
<feature type="binding site" evidence="12">
    <location>
        <position position="320"/>
    </location>
    <ligand>
        <name>Zn(2+)</name>
        <dbReference type="ChEBI" id="CHEBI:29105"/>
        <label>1</label>
    </ligand>
</feature>
<dbReference type="GO" id="GO:0000785">
    <property type="term" value="C:chromatin"/>
    <property type="evidence" value="ECO:0007669"/>
    <property type="project" value="UniProtKB-ARBA"/>
</dbReference>
<dbReference type="PANTHER" id="PTHR10333:SF103">
    <property type="entry name" value="INHIBITOR OF GROWTH PROTEIN 3"/>
    <property type="match status" value="1"/>
</dbReference>
<dbReference type="GO" id="GO:0005634">
    <property type="term" value="C:nucleus"/>
    <property type="evidence" value="ECO:0007669"/>
    <property type="project" value="UniProtKB-SubCell"/>
</dbReference>
<evidence type="ECO:0000256" key="10">
    <source>
        <dbReference type="ARBA" id="ARBA00023242"/>
    </source>
</evidence>
<evidence type="ECO:0000256" key="9">
    <source>
        <dbReference type="ARBA" id="ARBA00023163"/>
    </source>
</evidence>
<dbReference type="InterPro" id="IPR024610">
    <property type="entry name" value="ING_N_histone-binding"/>
</dbReference>
<feature type="site" description="Histone H3K4me3 binding" evidence="11">
    <location>
        <position position="330"/>
    </location>
</feature>
<dbReference type="Proteomes" id="UP001355207">
    <property type="component" value="Chromosome 4"/>
</dbReference>
<gene>
    <name evidence="17" type="ORF">L201_003452</name>
</gene>
<feature type="compositionally biased region" description="Polar residues" evidence="15">
    <location>
        <begin position="257"/>
        <end position="269"/>
    </location>
</feature>
<dbReference type="InterPro" id="IPR028651">
    <property type="entry name" value="ING_fam"/>
</dbReference>
<evidence type="ECO:0000256" key="7">
    <source>
        <dbReference type="ARBA" id="ARBA00022853"/>
    </source>
</evidence>
<evidence type="ECO:0000256" key="13">
    <source>
        <dbReference type="PROSITE-ProRule" id="PRU00146"/>
    </source>
</evidence>
<dbReference type="Pfam" id="PF12998">
    <property type="entry name" value="ING"/>
    <property type="match status" value="1"/>
</dbReference>
<evidence type="ECO:0000256" key="12">
    <source>
        <dbReference type="PIRSR" id="PIRSR628651-51"/>
    </source>
</evidence>
<feature type="site" description="Histone H3K4me3 binding" evidence="11">
    <location>
        <position position="334"/>
    </location>
</feature>
<dbReference type="GO" id="GO:0008270">
    <property type="term" value="F:zinc ion binding"/>
    <property type="evidence" value="ECO:0007669"/>
    <property type="project" value="UniProtKB-KW"/>
</dbReference>
<sequence>MALPSTLQVHPHFQPEEAAHAAAELVSSLDNLPGEVVFLLEEIREKDVRINQLIQRINTRHIGLTKTAKQSSNLPSSIAQFNLPLGQGINNLPIEHLNIKDQQNLIKIKNEWIKVELLQDEKIKLSERIERLLNRAKERAKFEWLKIGGKEILDKDIPSLLSSSSSINLNINGEIKPNLSSLQGINGLNELGHNDLILPSTGLGTGSDGRPQKKRKPNTISIASPSSSIASSLAMPPPPAPIRPSISSRSNTSTSNKLQINSRHSSVTALTDPDADGEDIDLDLLDAEGEIDNLIENGNENENETGENENENETDDTIYCICQQRSYGEMIGCDNESCEYEWFHVKCVDISGPLPDTWYCPDCVKKLGMISSDGKMAGSSRKGRKK</sequence>
<evidence type="ECO:0000256" key="15">
    <source>
        <dbReference type="SAM" id="MobiDB-lite"/>
    </source>
</evidence>
<keyword evidence="4 12" id="KW-0479">Metal-binding</keyword>
<feature type="region of interest" description="Disordered" evidence="15">
    <location>
        <begin position="199"/>
        <end position="279"/>
    </location>
</feature>
<dbReference type="CDD" id="cd16858">
    <property type="entry name" value="ING_ING3_Yng2p"/>
    <property type="match status" value="1"/>
</dbReference>
<dbReference type="InterPro" id="IPR019787">
    <property type="entry name" value="Znf_PHD-finger"/>
</dbReference>
<evidence type="ECO:0000313" key="18">
    <source>
        <dbReference type="Proteomes" id="UP001355207"/>
    </source>
</evidence>
<feature type="domain" description="PHD-type" evidence="16">
    <location>
        <begin position="317"/>
        <end position="366"/>
    </location>
</feature>
<dbReference type="RefSeq" id="XP_066075304.1">
    <property type="nucleotide sequence ID" value="XM_066219207.1"/>
</dbReference>
<feature type="binding site" evidence="12">
    <location>
        <position position="363"/>
    </location>
    <ligand>
        <name>Zn(2+)</name>
        <dbReference type="ChEBI" id="CHEBI:29105"/>
        <label>2</label>
    </ligand>
</feature>
<reference evidence="17 18" key="1">
    <citation type="submission" date="2024-01" db="EMBL/GenBank/DDBJ databases">
        <title>Comparative genomics of Cryptococcus and Kwoniella reveals pathogenesis evolution and contrasting modes of karyotype evolution via chromosome fusion or intercentromeric recombination.</title>
        <authorList>
            <person name="Coelho M.A."/>
            <person name="David-Palma M."/>
            <person name="Shea T."/>
            <person name="Bowers K."/>
            <person name="McGinley-Smith S."/>
            <person name="Mohammad A.W."/>
            <person name="Gnirke A."/>
            <person name="Yurkov A.M."/>
            <person name="Nowrousian M."/>
            <person name="Sun S."/>
            <person name="Cuomo C.A."/>
            <person name="Heitman J."/>
        </authorList>
    </citation>
    <scope>NUCLEOTIDE SEQUENCE [LARGE SCALE GENOMIC DNA]</scope>
    <source>
        <strain evidence="17 18">CBS 6074</strain>
    </source>
</reference>
<dbReference type="PANTHER" id="PTHR10333">
    <property type="entry name" value="INHIBITOR OF GROWTH PROTEIN"/>
    <property type="match status" value="1"/>
</dbReference>
<feature type="binding site" evidence="12">
    <location>
        <position position="347"/>
    </location>
    <ligand>
        <name>Zn(2+)</name>
        <dbReference type="ChEBI" id="CHEBI:29105"/>
        <label>1</label>
    </ligand>
</feature>
<name>A0AAX4JSZ8_9TREE</name>
<dbReference type="InterPro" id="IPR019786">
    <property type="entry name" value="Zinc_finger_PHD-type_CS"/>
</dbReference>
<dbReference type="PROSITE" id="PS50016">
    <property type="entry name" value="ZF_PHD_2"/>
    <property type="match status" value="1"/>
</dbReference>
<keyword evidence="5 13" id="KW-0863">Zinc-finger</keyword>
<dbReference type="Gene3D" id="3.30.40.10">
    <property type="entry name" value="Zinc/RING finger domain, C3HC4 (zinc finger)"/>
    <property type="match status" value="1"/>
</dbReference>
<dbReference type="InterPro" id="IPR001965">
    <property type="entry name" value="Znf_PHD"/>
</dbReference>
<dbReference type="SMART" id="SM01408">
    <property type="entry name" value="ING"/>
    <property type="match status" value="1"/>
</dbReference>
<comment type="subunit">
    <text evidence="14">Component of an histone acetyltransferase complex. Interacts with H3K4me3 and to a lesser extent with H3K4me2.</text>
</comment>
<comment type="domain">
    <text evidence="14">The PHD-type zinc finger mediates the binding to H3K4me3.</text>
</comment>
<dbReference type="CDD" id="cd15505">
    <property type="entry name" value="PHD_ING"/>
    <property type="match status" value="1"/>
</dbReference>
<keyword evidence="3" id="KW-0341">Growth regulation</keyword>
<evidence type="ECO:0000256" key="2">
    <source>
        <dbReference type="ARBA" id="ARBA00010210"/>
    </source>
</evidence>
<dbReference type="SMART" id="SM00249">
    <property type="entry name" value="PHD"/>
    <property type="match status" value="1"/>
</dbReference>
<keyword evidence="8" id="KW-0805">Transcription regulation</keyword>
<proteinExistence type="inferred from homology"/>
<comment type="function">
    <text evidence="14">Component of an histone acetyltransferase complex.</text>
</comment>
<feature type="compositionally biased region" description="Low complexity" evidence="15">
    <location>
        <begin position="243"/>
        <end position="256"/>
    </location>
</feature>
<dbReference type="EMBL" id="CP144101">
    <property type="protein sequence ID" value="WWC88541.1"/>
    <property type="molecule type" value="Genomic_DNA"/>
</dbReference>
<evidence type="ECO:0000256" key="6">
    <source>
        <dbReference type="ARBA" id="ARBA00022833"/>
    </source>
</evidence>
<organism evidence="17 18">
    <name type="scientific">Kwoniella dendrophila CBS 6074</name>
    <dbReference type="NCBI Taxonomy" id="1295534"/>
    <lineage>
        <taxon>Eukaryota</taxon>
        <taxon>Fungi</taxon>
        <taxon>Dikarya</taxon>
        <taxon>Basidiomycota</taxon>
        <taxon>Agaricomycotina</taxon>
        <taxon>Tremellomycetes</taxon>
        <taxon>Tremellales</taxon>
        <taxon>Cryptococcaceae</taxon>
        <taxon>Kwoniella</taxon>
    </lineage>
</organism>
<dbReference type="Gene3D" id="6.10.140.1740">
    <property type="match status" value="1"/>
</dbReference>
<evidence type="ECO:0000256" key="4">
    <source>
        <dbReference type="ARBA" id="ARBA00022723"/>
    </source>
</evidence>
<evidence type="ECO:0000313" key="17">
    <source>
        <dbReference type="EMBL" id="WWC88541.1"/>
    </source>
</evidence>
<evidence type="ECO:0000256" key="1">
    <source>
        <dbReference type="ARBA" id="ARBA00004123"/>
    </source>
</evidence>
<feature type="binding site" evidence="12">
    <location>
        <position position="344"/>
    </location>
    <ligand>
        <name>Zn(2+)</name>
        <dbReference type="ChEBI" id="CHEBI:29105"/>
        <label>1</label>
    </ligand>
</feature>
<dbReference type="PROSITE" id="PS01359">
    <property type="entry name" value="ZF_PHD_1"/>
    <property type="match status" value="1"/>
</dbReference>
<keyword evidence="7 14" id="KW-0156">Chromatin regulator</keyword>
<feature type="compositionally biased region" description="Low complexity" evidence="15">
    <location>
        <begin position="218"/>
        <end position="234"/>
    </location>
</feature>
<evidence type="ECO:0000259" key="16">
    <source>
        <dbReference type="PROSITE" id="PS50016"/>
    </source>
</evidence>
<dbReference type="GO" id="GO:0006325">
    <property type="term" value="P:chromatin organization"/>
    <property type="evidence" value="ECO:0007669"/>
    <property type="project" value="UniProtKB-KW"/>
</dbReference>
<feature type="binding site" evidence="12">
    <location>
        <position position="360"/>
    </location>
    <ligand>
        <name>Zn(2+)</name>
        <dbReference type="ChEBI" id="CHEBI:29105"/>
        <label>2</label>
    </ligand>
</feature>
<keyword evidence="9" id="KW-0804">Transcription</keyword>
<evidence type="ECO:0000256" key="11">
    <source>
        <dbReference type="PIRSR" id="PIRSR628651-50"/>
    </source>
</evidence>
<keyword evidence="18" id="KW-1185">Reference proteome</keyword>
<comment type="similarity">
    <text evidence="2 14">Belongs to the ING family.</text>
</comment>
<feature type="binding site" evidence="12">
    <location>
        <position position="338"/>
    </location>
    <ligand>
        <name>Zn(2+)</name>
        <dbReference type="ChEBI" id="CHEBI:29105"/>
        <label>2</label>
    </ligand>
</feature>
<protein>
    <recommendedName>
        <fullName evidence="14">Chromatin modification-related protein</fullName>
    </recommendedName>
</protein>
<accession>A0AAX4JSZ8</accession>